<sequence>MKNILLILTFLITSITTAQSLDDLDDYDVDAFYKKEELEDDTLDEDGNEIEFIFVKTGTDLKTGKFEIELADGPGDLYEIKGTDFFVKLKGYYGYAGFGEDCILEITGSYFNKKGTIYKLD</sequence>
<dbReference type="AlphaFoldDB" id="A0A3D5IXS6"/>
<dbReference type="Proteomes" id="UP000264330">
    <property type="component" value="Unassembled WGS sequence"/>
</dbReference>
<feature type="chain" id="PRO_5017829367" description="Secreted protein" evidence="1">
    <location>
        <begin position="21"/>
        <end position="121"/>
    </location>
</feature>
<feature type="signal peptide" evidence="1">
    <location>
        <begin position="1"/>
        <end position="20"/>
    </location>
</feature>
<evidence type="ECO:0008006" key="4">
    <source>
        <dbReference type="Google" id="ProtNLM"/>
    </source>
</evidence>
<comment type="caution">
    <text evidence="2">The sequence shown here is derived from an EMBL/GenBank/DDBJ whole genome shotgun (WGS) entry which is preliminary data.</text>
</comment>
<evidence type="ECO:0000313" key="2">
    <source>
        <dbReference type="EMBL" id="HCV80062.1"/>
    </source>
</evidence>
<dbReference type="EMBL" id="DPMF01000071">
    <property type="protein sequence ID" value="HCV80062.1"/>
    <property type="molecule type" value="Genomic_DNA"/>
</dbReference>
<accession>A0A3D5IXS6</accession>
<evidence type="ECO:0000256" key="1">
    <source>
        <dbReference type="SAM" id="SignalP"/>
    </source>
</evidence>
<organism evidence="2 3">
    <name type="scientific">Zunongwangia profunda</name>
    <dbReference type="NCBI Taxonomy" id="398743"/>
    <lineage>
        <taxon>Bacteria</taxon>
        <taxon>Pseudomonadati</taxon>
        <taxon>Bacteroidota</taxon>
        <taxon>Flavobacteriia</taxon>
        <taxon>Flavobacteriales</taxon>
        <taxon>Flavobacteriaceae</taxon>
        <taxon>Zunongwangia</taxon>
    </lineage>
</organism>
<gene>
    <name evidence="2" type="ORF">DGQ38_03340</name>
</gene>
<reference evidence="2 3" key="1">
    <citation type="journal article" date="2018" name="Nat. Biotechnol.">
        <title>A standardized bacterial taxonomy based on genome phylogeny substantially revises the tree of life.</title>
        <authorList>
            <person name="Parks D.H."/>
            <person name="Chuvochina M."/>
            <person name="Waite D.W."/>
            <person name="Rinke C."/>
            <person name="Skarshewski A."/>
            <person name="Chaumeil P.A."/>
            <person name="Hugenholtz P."/>
        </authorList>
    </citation>
    <scope>NUCLEOTIDE SEQUENCE [LARGE SCALE GENOMIC DNA]</scope>
    <source>
        <strain evidence="2">UBA9359</strain>
    </source>
</reference>
<keyword evidence="1" id="KW-0732">Signal</keyword>
<dbReference type="RefSeq" id="WP_013074029.1">
    <property type="nucleotide sequence ID" value="NZ_CALFQJ010000292.1"/>
</dbReference>
<evidence type="ECO:0000313" key="3">
    <source>
        <dbReference type="Proteomes" id="UP000264330"/>
    </source>
</evidence>
<protein>
    <recommendedName>
        <fullName evidence="4">Secreted protein</fullName>
    </recommendedName>
</protein>
<proteinExistence type="predicted"/>
<name>A0A3D5IXS6_9FLAO</name>